<evidence type="ECO:0000256" key="1">
    <source>
        <dbReference type="SAM" id="Phobius"/>
    </source>
</evidence>
<name>A0AAQ4EG10_AMBAM</name>
<gene>
    <name evidence="2" type="ORF">V5799_011863</name>
</gene>
<keyword evidence="1" id="KW-0472">Membrane</keyword>
<dbReference type="EMBL" id="JARKHS020016613">
    <property type="protein sequence ID" value="KAK8773604.1"/>
    <property type="molecule type" value="Genomic_DNA"/>
</dbReference>
<keyword evidence="1" id="KW-0812">Transmembrane</keyword>
<reference evidence="2 3" key="1">
    <citation type="journal article" date="2023" name="Arcadia Sci">
        <title>De novo assembly of a long-read Amblyomma americanum tick genome.</title>
        <authorList>
            <person name="Chou S."/>
            <person name="Poskanzer K.E."/>
            <person name="Rollins M."/>
            <person name="Thuy-Boun P.S."/>
        </authorList>
    </citation>
    <scope>NUCLEOTIDE SEQUENCE [LARGE SCALE GENOMIC DNA]</scope>
    <source>
        <strain evidence="2">F_SG_1</strain>
        <tissue evidence="2">Salivary glands</tissue>
    </source>
</reference>
<proteinExistence type="predicted"/>
<protein>
    <submittedName>
        <fullName evidence="2">Uncharacterized protein</fullName>
    </submittedName>
</protein>
<evidence type="ECO:0000313" key="2">
    <source>
        <dbReference type="EMBL" id="KAK8773604.1"/>
    </source>
</evidence>
<organism evidence="2 3">
    <name type="scientific">Amblyomma americanum</name>
    <name type="common">Lone star tick</name>
    <dbReference type="NCBI Taxonomy" id="6943"/>
    <lineage>
        <taxon>Eukaryota</taxon>
        <taxon>Metazoa</taxon>
        <taxon>Ecdysozoa</taxon>
        <taxon>Arthropoda</taxon>
        <taxon>Chelicerata</taxon>
        <taxon>Arachnida</taxon>
        <taxon>Acari</taxon>
        <taxon>Parasitiformes</taxon>
        <taxon>Ixodida</taxon>
        <taxon>Ixodoidea</taxon>
        <taxon>Ixodidae</taxon>
        <taxon>Amblyomminae</taxon>
        <taxon>Amblyomma</taxon>
    </lineage>
</organism>
<accession>A0AAQ4EG10</accession>
<dbReference type="Proteomes" id="UP001321473">
    <property type="component" value="Unassembled WGS sequence"/>
</dbReference>
<dbReference type="AlphaFoldDB" id="A0AAQ4EG10"/>
<sequence length="66" mass="6981">MVPSSDAVLPASADVSIKNCVTAVNPAFTKGQVLIISFLGVLALCVMISTVVDIFSSQEDLKRKNK</sequence>
<keyword evidence="1" id="KW-1133">Transmembrane helix</keyword>
<feature type="transmembrane region" description="Helical" evidence="1">
    <location>
        <begin position="33"/>
        <end position="56"/>
    </location>
</feature>
<evidence type="ECO:0000313" key="3">
    <source>
        <dbReference type="Proteomes" id="UP001321473"/>
    </source>
</evidence>
<keyword evidence="3" id="KW-1185">Reference proteome</keyword>
<feature type="non-terminal residue" evidence="2">
    <location>
        <position position="66"/>
    </location>
</feature>
<comment type="caution">
    <text evidence="2">The sequence shown here is derived from an EMBL/GenBank/DDBJ whole genome shotgun (WGS) entry which is preliminary data.</text>
</comment>